<dbReference type="EMBL" id="OBDZ01000010">
    <property type="protein sequence ID" value="SNY26819.1"/>
    <property type="molecule type" value="Genomic_DNA"/>
</dbReference>
<keyword evidence="2" id="KW-0540">Nuclease</keyword>
<accession>A0A285GTE6</accession>
<dbReference type="CDD" id="cd22345">
    <property type="entry name" value="PDDEXK_nuclease"/>
    <property type="match status" value="1"/>
</dbReference>
<dbReference type="AlphaFoldDB" id="A0A285GTE6"/>
<evidence type="ECO:0000313" key="3">
    <source>
        <dbReference type="Proteomes" id="UP000219573"/>
    </source>
</evidence>
<evidence type="ECO:0000259" key="1">
    <source>
        <dbReference type="Pfam" id="PF14511"/>
    </source>
</evidence>
<sequence>MNPINLNEVKEFVNKNIMTFHESRIQRLEKMKLHGVLKKKNPYLFRAKNIMDAEELIKDLLDAYLSSSEEKIFGDFLEELAIFVAEKTCNGIKSSAQGMDLEFERDRVRYIVSIKSGTNWGNSSQIRKLEQDFRQAEIILKQSNRTLNVQSVLGISYGRVRTSYDYRGFIWKLVGQNFWYFISGNENIYSDIIEPLGYKAGEFNERFYEKKIQIINKFTEQFLDEFCDNGIINWKKIVEFNSGNLDIDLEEL</sequence>
<dbReference type="InterPro" id="IPR011335">
    <property type="entry name" value="Restrct_endonuc-II-like"/>
</dbReference>
<organism evidence="2 3">
    <name type="scientific">Orenia metallireducens</name>
    <dbReference type="NCBI Taxonomy" id="1413210"/>
    <lineage>
        <taxon>Bacteria</taxon>
        <taxon>Bacillati</taxon>
        <taxon>Bacillota</taxon>
        <taxon>Clostridia</taxon>
        <taxon>Halanaerobiales</taxon>
        <taxon>Halobacteroidaceae</taxon>
        <taxon>Orenia</taxon>
    </lineage>
</organism>
<dbReference type="RefSeq" id="WP_097017631.1">
    <property type="nucleotide sequence ID" value="NZ_OBDZ01000010.1"/>
</dbReference>
<protein>
    <submittedName>
        <fullName evidence="2">Type II restriction endonuclease EcoO109I</fullName>
    </submittedName>
</protein>
<keyword evidence="3" id="KW-1185">Reference proteome</keyword>
<feature type="domain" description="Type II restriction endonuclease EcoO109IR" evidence="1">
    <location>
        <begin position="8"/>
        <end position="204"/>
    </location>
</feature>
<keyword evidence="2" id="KW-0378">Hydrolase</keyword>
<dbReference type="SUPFAM" id="SSF52980">
    <property type="entry name" value="Restriction endonuclease-like"/>
    <property type="match status" value="1"/>
</dbReference>
<dbReference type="GO" id="GO:0004519">
    <property type="term" value="F:endonuclease activity"/>
    <property type="evidence" value="ECO:0007669"/>
    <property type="project" value="UniProtKB-KW"/>
</dbReference>
<reference evidence="3" key="1">
    <citation type="submission" date="2017-09" db="EMBL/GenBank/DDBJ databases">
        <authorList>
            <person name="Varghese N."/>
            <person name="Submissions S."/>
        </authorList>
    </citation>
    <scope>NUCLEOTIDE SEQUENCE [LARGE SCALE GENOMIC DNA]</scope>
    <source>
        <strain evidence="3">MSL47</strain>
    </source>
</reference>
<proteinExistence type="predicted"/>
<name>A0A285GTE6_9FIRM</name>
<keyword evidence="2" id="KW-0255">Endonuclease</keyword>
<evidence type="ECO:0000313" key="2">
    <source>
        <dbReference type="EMBL" id="SNY26819.1"/>
    </source>
</evidence>
<dbReference type="Pfam" id="PF14511">
    <property type="entry name" value="RE_EcoO109I"/>
    <property type="match status" value="1"/>
</dbReference>
<dbReference type="Proteomes" id="UP000219573">
    <property type="component" value="Unassembled WGS sequence"/>
</dbReference>
<gene>
    <name evidence="2" type="ORF">SAMN06265827_11058</name>
</gene>
<dbReference type="InterPro" id="IPR032793">
    <property type="entry name" value="RE_EcoO109IR"/>
</dbReference>